<dbReference type="AlphaFoldDB" id="Q12KY4"/>
<dbReference type="KEGG" id="sdn:Sden_2613"/>
<organism evidence="6 7">
    <name type="scientific">Shewanella denitrificans (strain OS217 / ATCC BAA-1090 / DSM 15013)</name>
    <dbReference type="NCBI Taxonomy" id="318161"/>
    <lineage>
        <taxon>Bacteria</taxon>
        <taxon>Pseudomonadati</taxon>
        <taxon>Pseudomonadota</taxon>
        <taxon>Gammaproteobacteria</taxon>
        <taxon>Alteromonadales</taxon>
        <taxon>Shewanellaceae</taxon>
        <taxon>Shewanella</taxon>
    </lineage>
</organism>
<reference evidence="6 7" key="1">
    <citation type="submission" date="2006-03" db="EMBL/GenBank/DDBJ databases">
        <title>Complete sequence of Shewanella denitrificans OS217.</title>
        <authorList>
            <consortium name="US DOE Joint Genome Institute"/>
            <person name="Copeland A."/>
            <person name="Lucas S."/>
            <person name="Lapidus A."/>
            <person name="Barry K."/>
            <person name="Detter J.C."/>
            <person name="Glavina del Rio T."/>
            <person name="Hammon N."/>
            <person name="Israni S."/>
            <person name="Dalin E."/>
            <person name="Tice H."/>
            <person name="Pitluck S."/>
            <person name="Brettin T."/>
            <person name="Bruce D."/>
            <person name="Han C."/>
            <person name="Tapia R."/>
            <person name="Gilna P."/>
            <person name="Kiss H."/>
            <person name="Schmutz J."/>
            <person name="Larimer F."/>
            <person name="Land M."/>
            <person name="Hauser L."/>
            <person name="Kyrpides N."/>
            <person name="Lykidis A."/>
            <person name="Richardson P."/>
        </authorList>
    </citation>
    <scope>NUCLEOTIDE SEQUENCE [LARGE SCALE GENOMIC DNA]</scope>
    <source>
        <strain evidence="7">OS217 / ATCC BAA-1090 / DSM 15013</strain>
    </source>
</reference>
<evidence type="ECO:0000313" key="6">
    <source>
        <dbReference type="EMBL" id="ABE55892.1"/>
    </source>
</evidence>
<feature type="domain" description="DTW" evidence="5">
    <location>
        <begin position="1"/>
        <end position="177"/>
    </location>
</feature>
<keyword evidence="3" id="KW-0949">S-adenosyl-L-methionine</keyword>
<keyword evidence="2" id="KW-0808">Transferase</keyword>
<dbReference type="OrthoDB" id="370626at2"/>
<accession>Q12KY4</accession>
<dbReference type="GO" id="GO:0008033">
    <property type="term" value="P:tRNA processing"/>
    <property type="evidence" value="ECO:0007669"/>
    <property type="project" value="UniProtKB-KW"/>
</dbReference>
<evidence type="ECO:0000313" key="7">
    <source>
        <dbReference type="Proteomes" id="UP000001982"/>
    </source>
</evidence>
<evidence type="ECO:0000256" key="4">
    <source>
        <dbReference type="ARBA" id="ARBA00022694"/>
    </source>
</evidence>
<dbReference type="EC" id="2.5.1.25" evidence="1"/>
<gene>
    <name evidence="6" type="ordered locus">Sden_2613</name>
</gene>
<proteinExistence type="predicted"/>
<dbReference type="PANTHER" id="PTHR21392">
    <property type="entry name" value="TRNA-URIDINE AMINOCARBOXYPROPYLTRANSFERASE 2"/>
    <property type="match status" value="1"/>
</dbReference>
<sequence length="177" mass="19526">MASMNLVLLTHSRELERPSNTGKLVTALLTEHSPLQVRTVVWQRKQPCSLLLAQLASEAWALVYPGVGAICSAKVLGSDNLGSGNLGNDNPPEGLILLDATWQEAQKMYNQSPYLHELTKVLIEQKGPSVYRLRRNQKDYGLCTAECVSTLLNQLGLRDDAETLLQSLEIMQQGLGR</sequence>
<dbReference type="Proteomes" id="UP000001982">
    <property type="component" value="Chromosome"/>
</dbReference>
<dbReference type="STRING" id="318161.Sden_2613"/>
<name>Q12KY4_SHEDO</name>
<dbReference type="InterPro" id="IPR005636">
    <property type="entry name" value="DTW"/>
</dbReference>
<evidence type="ECO:0000256" key="3">
    <source>
        <dbReference type="ARBA" id="ARBA00022691"/>
    </source>
</evidence>
<keyword evidence="7" id="KW-1185">Reference proteome</keyword>
<dbReference type="GO" id="GO:0016432">
    <property type="term" value="F:tRNA-uridine aminocarboxypropyltransferase activity"/>
    <property type="evidence" value="ECO:0007669"/>
    <property type="project" value="UniProtKB-EC"/>
</dbReference>
<dbReference type="SMART" id="SM01144">
    <property type="entry name" value="DTW"/>
    <property type="match status" value="1"/>
</dbReference>
<dbReference type="HOGENOM" id="CLU_066458_1_1_6"/>
<protein>
    <recommendedName>
        <fullName evidence="1">tRNA-uridine aminocarboxypropyltransferase</fullName>
        <ecNumber evidence="1">2.5.1.25</ecNumber>
    </recommendedName>
</protein>
<dbReference type="PANTHER" id="PTHR21392:SF1">
    <property type="entry name" value="TRNA-URIDINE AMINOCARBOXYPROPYLTRANSFERASE"/>
    <property type="match status" value="1"/>
</dbReference>
<dbReference type="InterPro" id="IPR039262">
    <property type="entry name" value="DTWD2/TAPT"/>
</dbReference>
<evidence type="ECO:0000259" key="5">
    <source>
        <dbReference type="SMART" id="SM01144"/>
    </source>
</evidence>
<evidence type="ECO:0000256" key="1">
    <source>
        <dbReference type="ARBA" id="ARBA00012386"/>
    </source>
</evidence>
<dbReference type="eggNOG" id="COG3148">
    <property type="taxonomic scope" value="Bacteria"/>
</dbReference>
<keyword evidence="4" id="KW-0819">tRNA processing</keyword>
<evidence type="ECO:0000256" key="2">
    <source>
        <dbReference type="ARBA" id="ARBA00022679"/>
    </source>
</evidence>
<dbReference type="Pfam" id="PF03942">
    <property type="entry name" value="DTW"/>
    <property type="match status" value="1"/>
</dbReference>
<dbReference type="EMBL" id="CP000302">
    <property type="protein sequence ID" value="ABE55892.1"/>
    <property type="molecule type" value="Genomic_DNA"/>
</dbReference>